<dbReference type="RefSeq" id="WP_321396789.1">
    <property type="nucleotide sequence ID" value="NZ_CP139487.1"/>
</dbReference>
<dbReference type="AlphaFoldDB" id="A0AAX4HQV5"/>
<gene>
    <name evidence="2" type="ORF">SOO65_03155</name>
</gene>
<keyword evidence="3" id="KW-1185">Reference proteome</keyword>
<organism evidence="2 3">
    <name type="scientific">Peredibacter starrii</name>
    <dbReference type="NCBI Taxonomy" id="28202"/>
    <lineage>
        <taxon>Bacteria</taxon>
        <taxon>Pseudomonadati</taxon>
        <taxon>Bdellovibrionota</taxon>
        <taxon>Bacteriovoracia</taxon>
        <taxon>Bacteriovoracales</taxon>
        <taxon>Bacteriovoracaceae</taxon>
        <taxon>Peredibacter</taxon>
    </lineage>
</organism>
<sequence length="340" mass="38520">MKWPGLLLMMLLMGCAQVTSLNLTKHQFGIQPTKIIWFQVAGLDEEQIALLRFQQSGEKRTSFEKNICIGKTWGYNLYQLRNPAEASFLSQMTGKKNIKHSCADAEIRPIWNYIAANGYNTGILESGASKTQSLSSFNQCGESGLVFLSSLYYWSRSEGQSGSPTFHYSEEVPANPNQIVYDRTCGSKSCGSSITEDFKAVYQSFRKVSSKHILIVRDFSYLAALENKEFQKAREILADLDRSYGEALRLSEQNSDYLILLTTGEARYIDMPDQGKNWYEFEKDSKHITVKRTKLMNTVLASGARAENFCGMYEEAQVFERILSGPKQQGLELKIINPFK</sequence>
<dbReference type="PROSITE" id="PS51257">
    <property type="entry name" value="PROKAR_LIPOPROTEIN"/>
    <property type="match status" value="1"/>
</dbReference>
<dbReference type="KEGG" id="psti:SOO65_03155"/>
<feature type="chain" id="PRO_5043421787" evidence="1">
    <location>
        <begin position="19"/>
        <end position="340"/>
    </location>
</feature>
<keyword evidence="1" id="KW-0732">Signal</keyword>
<reference evidence="2 3" key="1">
    <citation type="submission" date="2023-11" db="EMBL/GenBank/DDBJ databases">
        <title>Peredibacter starrii A3.12.</title>
        <authorList>
            <person name="Mitchell R.J."/>
        </authorList>
    </citation>
    <scope>NUCLEOTIDE SEQUENCE [LARGE SCALE GENOMIC DNA]</scope>
    <source>
        <strain evidence="2 3">A3.12</strain>
    </source>
</reference>
<evidence type="ECO:0000313" key="3">
    <source>
        <dbReference type="Proteomes" id="UP001324634"/>
    </source>
</evidence>
<evidence type="ECO:0000256" key="1">
    <source>
        <dbReference type="SAM" id="SignalP"/>
    </source>
</evidence>
<feature type="signal peptide" evidence="1">
    <location>
        <begin position="1"/>
        <end position="18"/>
    </location>
</feature>
<proteinExistence type="predicted"/>
<accession>A0AAX4HQV5</accession>
<dbReference type="EMBL" id="CP139487">
    <property type="protein sequence ID" value="WPU65736.1"/>
    <property type="molecule type" value="Genomic_DNA"/>
</dbReference>
<name>A0AAX4HQV5_9BACT</name>
<evidence type="ECO:0000313" key="2">
    <source>
        <dbReference type="EMBL" id="WPU65736.1"/>
    </source>
</evidence>
<protein>
    <submittedName>
        <fullName evidence="2">Uncharacterized protein</fullName>
    </submittedName>
</protein>
<dbReference type="Proteomes" id="UP001324634">
    <property type="component" value="Chromosome"/>
</dbReference>